<dbReference type="InterPro" id="IPR018511">
    <property type="entry name" value="Hemolysin-typ_Ca-bd_CS"/>
</dbReference>
<dbReference type="InterPro" id="IPR011049">
    <property type="entry name" value="Serralysin-like_metalloprot_C"/>
</dbReference>
<dbReference type="Gene3D" id="2.150.10.10">
    <property type="entry name" value="Serralysin-like metalloprotease, C-terminal"/>
    <property type="match status" value="4"/>
</dbReference>
<organism evidence="4 5">
    <name type="scientific">Microcystis aeruginosa PCC 9808</name>
    <dbReference type="NCBI Taxonomy" id="1160284"/>
    <lineage>
        <taxon>Bacteria</taxon>
        <taxon>Bacillati</taxon>
        <taxon>Cyanobacteriota</taxon>
        <taxon>Cyanophyceae</taxon>
        <taxon>Oscillatoriophycideae</taxon>
        <taxon>Chroococcales</taxon>
        <taxon>Microcystaceae</taxon>
        <taxon>Microcystis</taxon>
    </lineage>
</organism>
<protein>
    <recommendedName>
        <fullName evidence="6">Hemolysin-type calcium-binding region protein</fullName>
    </recommendedName>
</protein>
<evidence type="ECO:0008006" key="6">
    <source>
        <dbReference type="Google" id="ProtNLM"/>
    </source>
</evidence>
<dbReference type="AlphaFoldDB" id="I4HFM0"/>
<comment type="subcellular location">
    <subcellularLocation>
        <location evidence="1">Secreted</location>
    </subcellularLocation>
</comment>
<accession>I4HFM0</accession>
<name>I4HFM0_MICAE</name>
<dbReference type="PANTHER" id="PTHR38340">
    <property type="entry name" value="S-LAYER PROTEIN"/>
    <property type="match status" value="1"/>
</dbReference>
<feature type="region of interest" description="Disordered" evidence="3">
    <location>
        <begin position="274"/>
        <end position="294"/>
    </location>
</feature>
<dbReference type="InterPro" id="IPR001343">
    <property type="entry name" value="Hemolysn_Ca-bd"/>
</dbReference>
<dbReference type="HOGENOM" id="CLU_309007_0_0_3"/>
<dbReference type="InterPro" id="IPR050557">
    <property type="entry name" value="RTX_toxin/Mannuronan_C5-epim"/>
</dbReference>
<comment type="caution">
    <text evidence="4">The sequence shown here is derived from an EMBL/GenBank/DDBJ whole genome shotgun (WGS) entry which is preliminary data.</text>
</comment>
<dbReference type="PROSITE" id="PS00330">
    <property type="entry name" value="HEMOLYSIN_CALCIUM"/>
    <property type="match status" value="6"/>
</dbReference>
<dbReference type="SUPFAM" id="SSF51120">
    <property type="entry name" value="beta-Roll"/>
    <property type="match status" value="5"/>
</dbReference>
<dbReference type="EMBL" id="CAIN01000013">
    <property type="protein sequence ID" value="CCI20844.1"/>
    <property type="molecule type" value="Genomic_DNA"/>
</dbReference>
<evidence type="ECO:0000256" key="3">
    <source>
        <dbReference type="SAM" id="MobiDB-lite"/>
    </source>
</evidence>
<dbReference type="PRINTS" id="PR00313">
    <property type="entry name" value="CABNDNGRPT"/>
</dbReference>
<evidence type="ECO:0000313" key="5">
    <source>
        <dbReference type="Proteomes" id="UP000005291"/>
    </source>
</evidence>
<keyword evidence="2" id="KW-0964">Secreted</keyword>
<dbReference type="GO" id="GO:0005509">
    <property type="term" value="F:calcium ion binding"/>
    <property type="evidence" value="ECO:0007669"/>
    <property type="project" value="InterPro"/>
</dbReference>
<dbReference type="Proteomes" id="UP000005291">
    <property type="component" value="Unassembled WGS sequence"/>
</dbReference>
<dbReference type="PANTHER" id="PTHR38340:SF1">
    <property type="entry name" value="S-LAYER PROTEIN"/>
    <property type="match status" value="1"/>
</dbReference>
<evidence type="ECO:0000313" key="4">
    <source>
        <dbReference type="EMBL" id="CCI20844.1"/>
    </source>
</evidence>
<evidence type="ECO:0000256" key="2">
    <source>
        <dbReference type="ARBA" id="ARBA00022525"/>
    </source>
</evidence>
<gene>
    <name evidence="4" type="ORF">MICAG_110002</name>
</gene>
<dbReference type="Pfam" id="PF00353">
    <property type="entry name" value="HemolysinCabind"/>
    <property type="match status" value="6"/>
</dbReference>
<reference evidence="4 5" key="1">
    <citation type="submission" date="2012-04" db="EMBL/GenBank/DDBJ databases">
        <authorList>
            <person name="Genoscope - CEA"/>
        </authorList>
    </citation>
    <scope>NUCLEOTIDE SEQUENCE [LARGE SCALE GENOMIC DNA]</scope>
    <source>
        <strain evidence="4 5">9808</strain>
    </source>
</reference>
<evidence type="ECO:0000256" key="1">
    <source>
        <dbReference type="ARBA" id="ARBA00004613"/>
    </source>
</evidence>
<dbReference type="RefSeq" id="WP_004162009.1">
    <property type="nucleotide sequence ID" value="NZ_HE973580.1"/>
</dbReference>
<sequence length="963" mass="94953">MPTRTINGNNSGNTINVLDDTGGYKVTGSGFTISPGGSPPFTDTDLVINTLDATGGTDVVNLSGLTTNSGVSFTSININGGGGTQIVTGSGFAETISTGSGNDIINAGAGDDTLIGGDGADSMDGGDGSDTYNIAGLQLGGDTFNDTGTSGSDTINVTGALSTYLSFGVAGTNYSLINGSLPTSAGATYQGIETFKGNNFAINGTNNGSDIFDLSGFSSATGVGAINTFNATGGTDYVNVSTADAGVTINGGGGTQIVVGSSFADTISTGSGNDSINAGAGNDTITGGDGADSMDGGDGDDTFNIAGLQVGGDTIIGGTGNDTIRNTGAGALSISSFGPSGSGTTATYSSIETLDGNNQAINGSNATNEVVNLSLIGQVLNVTGVSMADGADTVWTAASHSGQVTVYDGGGSGSTPQDTINLVLTPLQLGAFSVGDIGSLNTYVAAPTGKTLAPSGGTINIASLQFKAKNFESATANVLDDGQVYNITDCLIPINNVVVMTTASYTDVAGKSSLIVGTAANNTIQAGDGQDLVFGLAGNDSITGGADEDCLFGGAGDDTFFANLSEAEFDNLQGGSGTDTLQRTTTGGQGNLVLNQFLATNGIERVNLDAGGQNRGIDGNANGNVLDFSATTFLSNGVNGLGGDDTITATNASARTYNGDAGNDTLNGGTQNDILNGGADNDTISGGGGNDTIKGGVGADSLNGGDNDDTFLANLNEAEFDNLQGGSGIDTLQRTTDGGQGNLVLNQFLATNGIERVNLDAGGSNRNIDGNASDNILDFSATTLLSGSVFGQGGDDTITATNASARTYNGDAGNDILNGGSLADNLIGGADNDTISGGGGNDTIVGGAGADSLTGGGGSDRFVFNNAAEGIDTITDFDPTATTGDLFNVSSSGFATIGGLGTLAATRFTLGAAATTANHRFIYDSSNGNLWFDSDGTGAAGQVQIAQLSTGLALSNTNFNIVA</sequence>
<dbReference type="GO" id="GO:0005576">
    <property type="term" value="C:extracellular region"/>
    <property type="evidence" value="ECO:0007669"/>
    <property type="project" value="UniProtKB-SubCell"/>
</dbReference>
<proteinExistence type="predicted"/>